<dbReference type="Pfam" id="PF02520">
    <property type="entry name" value="ANIS5_cation-bd"/>
    <property type="match status" value="1"/>
</dbReference>
<dbReference type="InterPro" id="IPR052823">
    <property type="entry name" value="SXP/RAL-2_related"/>
</dbReference>
<evidence type="ECO:0000259" key="2">
    <source>
        <dbReference type="Pfam" id="PF02520"/>
    </source>
</evidence>
<evidence type="ECO:0000313" key="3">
    <source>
        <dbReference type="Proteomes" id="UP000035680"/>
    </source>
</evidence>
<protein>
    <submittedName>
        <fullName evidence="4">DUF148 domain-containing protein</fullName>
    </submittedName>
</protein>
<proteinExistence type="predicted"/>
<dbReference type="Proteomes" id="UP000035680">
    <property type="component" value="Unassembled WGS sequence"/>
</dbReference>
<feature type="signal peptide" evidence="1">
    <location>
        <begin position="1"/>
        <end position="20"/>
    </location>
</feature>
<dbReference type="SUPFAM" id="SSF158855">
    <property type="entry name" value="Lipase chaperone-like"/>
    <property type="match status" value="1"/>
</dbReference>
<dbReference type="AlphaFoldDB" id="A0A0K0EWW0"/>
<dbReference type="PANTHER" id="PTHR21593">
    <property type="entry name" value="PRION-LIKE- Q/N-RICH -DOMAIN-BEARING PROTEIN PROTEIN"/>
    <property type="match status" value="1"/>
</dbReference>
<keyword evidence="1" id="KW-0732">Signal</keyword>
<sequence length="150" mass="16038">MVKFISAILVAIFVVVYIAAQGNDQVPPFLLGAPQNIHASFEAVIKANANKPESEIDKAVEDWVSKQDASIKTKFGQFKTQVAQMNKEAEAAHNAALAKFSAEAKAADVQMSAIAANSGLSPQQKGQQIEAIMKNLKPSVKAEIEQAMQG</sequence>
<name>A0A0K0EWW0_STRVS</name>
<reference evidence="4" key="2">
    <citation type="submission" date="2015-08" db="UniProtKB">
        <authorList>
            <consortium name="WormBaseParasite"/>
        </authorList>
    </citation>
    <scope>IDENTIFICATION</scope>
</reference>
<dbReference type="WBParaSite" id="SVE_0101400.1">
    <property type="protein sequence ID" value="SVE_0101400.1"/>
    <property type="gene ID" value="SVE_0101400"/>
</dbReference>
<accession>A0A0K0EWW0</accession>
<keyword evidence="3" id="KW-1185">Reference proteome</keyword>
<evidence type="ECO:0000256" key="1">
    <source>
        <dbReference type="SAM" id="SignalP"/>
    </source>
</evidence>
<feature type="domain" description="SXP/RAL-2 family protein Ani s 5-like cation-binding" evidence="2">
    <location>
        <begin position="40"/>
        <end position="141"/>
    </location>
</feature>
<evidence type="ECO:0000313" key="4">
    <source>
        <dbReference type="WBParaSite" id="SVE_0101400.1"/>
    </source>
</evidence>
<reference evidence="3" key="1">
    <citation type="submission" date="2014-07" db="EMBL/GenBank/DDBJ databases">
        <authorList>
            <person name="Martin A.A"/>
            <person name="De Silva N."/>
        </authorList>
    </citation>
    <scope>NUCLEOTIDE SEQUENCE</scope>
</reference>
<organism evidence="3 4">
    <name type="scientific">Strongyloides venezuelensis</name>
    <name type="common">Threadworm</name>
    <dbReference type="NCBI Taxonomy" id="75913"/>
    <lineage>
        <taxon>Eukaryota</taxon>
        <taxon>Metazoa</taxon>
        <taxon>Ecdysozoa</taxon>
        <taxon>Nematoda</taxon>
        <taxon>Chromadorea</taxon>
        <taxon>Rhabditida</taxon>
        <taxon>Tylenchina</taxon>
        <taxon>Panagrolaimomorpha</taxon>
        <taxon>Strongyloidoidea</taxon>
        <taxon>Strongyloididae</taxon>
        <taxon>Strongyloides</taxon>
    </lineage>
</organism>
<feature type="chain" id="PRO_5005328761" evidence="1">
    <location>
        <begin position="21"/>
        <end position="150"/>
    </location>
</feature>
<dbReference type="InterPro" id="IPR003677">
    <property type="entry name" value="ANIS5_cation-bd"/>
</dbReference>
<dbReference type="PANTHER" id="PTHR21593:SF36">
    <property type="entry name" value="DUF148 DOMAIN-CONTAINING PROTEIN-RELATED"/>
    <property type="match status" value="1"/>
</dbReference>